<evidence type="ECO:0000256" key="6">
    <source>
        <dbReference type="ARBA" id="ARBA00023274"/>
    </source>
</evidence>
<dbReference type="EMBL" id="JXJN01011439">
    <property type="status" value="NOT_ANNOTATED_CDS"/>
    <property type="molecule type" value="Genomic_DNA"/>
</dbReference>
<keyword evidence="5" id="KW-0496">Mitochondrion</keyword>
<dbReference type="InterPro" id="IPR047867">
    <property type="entry name" value="Ribosomal_uL22_bac/org-type"/>
</dbReference>
<sequence>MNNLLKHFRKVHTTTSSLFENSCKFNNLQYRIAQAGQAGFHNSASLTAKWNKQNLGPTKWPLYNKVVHPPQKPDEEPRKGYVCHMRTNIKYSPDKMWYIAAFVRGMSVDEALKQLKFVLKKGATAVKEVIMEAQEMAVRDHNVEYKSNLWIAESFVGKGRVFKGVRRHARGRTGEVRYKHCHYFVRLEEGEPPKNYYLPVPLTPAQQLNKWLEQMRMRKVVNSL</sequence>
<reference evidence="11" key="2">
    <citation type="submission" date="2020-05" db="UniProtKB">
        <authorList>
            <consortium name="EnsemblMetazoa"/>
        </authorList>
    </citation>
    <scope>IDENTIFICATION</scope>
    <source>
        <strain evidence="11">IAEA</strain>
    </source>
</reference>
<evidence type="ECO:0000256" key="9">
    <source>
        <dbReference type="ARBA" id="ARBA00038782"/>
    </source>
</evidence>
<dbReference type="SUPFAM" id="SSF54843">
    <property type="entry name" value="Ribosomal protein L22"/>
    <property type="match status" value="1"/>
</dbReference>
<evidence type="ECO:0000256" key="4">
    <source>
        <dbReference type="ARBA" id="ARBA00022980"/>
    </source>
</evidence>
<evidence type="ECO:0000256" key="7">
    <source>
        <dbReference type="ARBA" id="ARBA00035286"/>
    </source>
</evidence>
<dbReference type="VEuPathDB" id="VectorBase:GPPI024817"/>
<evidence type="ECO:0000256" key="8">
    <source>
        <dbReference type="ARBA" id="ARBA00035506"/>
    </source>
</evidence>
<accession>A0A1B0BBH2</accession>
<dbReference type="STRING" id="67801.A0A1B0BBH2"/>
<evidence type="ECO:0000256" key="2">
    <source>
        <dbReference type="ARBA" id="ARBA00009451"/>
    </source>
</evidence>
<dbReference type="AlphaFoldDB" id="A0A1B0BBH2"/>
<organism evidence="11 12">
    <name type="scientific">Glossina palpalis gambiensis</name>
    <dbReference type="NCBI Taxonomy" id="67801"/>
    <lineage>
        <taxon>Eukaryota</taxon>
        <taxon>Metazoa</taxon>
        <taxon>Ecdysozoa</taxon>
        <taxon>Arthropoda</taxon>
        <taxon>Hexapoda</taxon>
        <taxon>Insecta</taxon>
        <taxon>Pterygota</taxon>
        <taxon>Neoptera</taxon>
        <taxon>Endopterygota</taxon>
        <taxon>Diptera</taxon>
        <taxon>Brachycera</taxon>
        <taxon>Muscomorpha</taxon>
        <taxon>Hippoboscoidea</taxon>
        <taxon>Glossinidae</taxon>
        <taxon>Glossina</taxon>
    </lineage>
</organism>
<evidence type="ECO:0000256" key="1">
    <source>
        <dbReference type="ARBA" id="ARBA00004173"/>
    </source>
</evidence>
<name>A0A1B0BBH2_9MUSC</name>
<dbReference type="GO" id="GO:0005762">
    <property type="term" value="C:mitochondrial large ribosomal subunit"/>
    <property type="evidence" value="ECO:0007669"/>
    <property type="project" value="TreeGrafter"/>
</dbReference>
<comment type="subunit">
    <text evidence="9">Component of the mitochondrial ribosome large subunit (39S) which comprises a 16S rRNA and about 50 distinct proteins.</text>
</comment>
<evidence type="ECO:0000256" key="5">
    <source>
        <dbReference type="ARBA" id="ARBA00023128"/>
    </source>
</evidence>
<protein>
    <recommendedName>
        <fullName evidence="7">Large ribosomal subunit protein uL22m</fullName>
    </recommendedName>
    <alternativeName>
        <fullName evidence="8">39S ribosomal protein L22, mitochondrial</fullName>
    </alternativeName>
</protein>
<comment type="subcellular location">
    <subcellularLocation>
        <location evidence="1">Mitochondrion</location>
    </subcellularLocation>
</comment>
<dbReference type="EnsemblMetazoa" id="GPPI024817-RA">
    <property type="protein sequence ID" value="GPPI024817-PA"/>
    <property type="gene ID" value="GPPI024817"/>
</dbReference>
<evidence type="ECO:0000313" key="12">
    <source>
        <dbReference type="Proteomes" id="UP000092460"/>
    </source>
</evidence>
<dbReference type="CDD" id="cd00336">
    <property type="entry name" value="Ribosomal_L22"/>
    <property type="match status" value="1"/>
</dbReference>
<proteinExistence type="inferred from homology"/>
<evidence type="ECO:0000256" key="3">
    <source>
        <dbReference type="ARBA" id="ARBA00022946"/>
    </source>
</evidence>
<dbReference type="GO" id="GO:0006412">
    <property type="term" value="P:translation"/>
    <property type="evidence" value="ECO:0007669"/>
    <property type="project" value="InterPro"/>
</dbReference>
<keyword evidence="12" id="KW-1185">Reference proteome</keyword>
<dbReference type="PANTHER" id="PTHR13501:SF8">
    <property type="entry name" value="LARGE RIBOSOMAL SUBUNIT PROTEIN UL22M"/>
    <property type="match status" value="1"/>
</dbReference>
<evidence type="ECO:0000313" key="11">
    <source>
        <dbReference type="EnsemblMetazoa" id="GPPI024817-PA"/>
    </source>
</evidence>
<keyword evidence="4 10" id="KW-0689">Ribosomal protein</keyword>
<reference evidence="12" key="1">
    <citation type="submission" date="2015-01" db="EMBL/GenBank/DDBJ databases">
        <authorList>
            <person name="Aksoy S."/>
            <person name="Warren W."/>
            <person name="Wilson R.K."/>
        </authorList>
    </citation>
    <scope>NUCLEOTIDE SEQUENCE [LARGE SCALE GENOMIC DNA]</scope>
    <source>
        <strain evidence="12">IAEA</strain>
    </source>
</reference>
<dbReference type="FunFam" id="3.90.470.10:FF:000009">
    <property type="entry name" value="39S ribosomal protein L22, mitochondrial"/>
    <property type="match status" value="1"/>
</dbReference>
<dbReference type="InterPro" id="IPR036394">
    <property type="entry name" value="Ribosomal_uL22_sf"/>
</dbReference>
<dbReference type="Pfam" id="PF00237">
    <property type="entry name" value="Ribosomal_L22"/>
    <property type="match status" value="1"/>
</dbReference>
<dbReference type="GO" id="GO:0003735">
    <property type="term" value="F:structural constituent of ribosome"/>
    <property type="evidence" value="ECO:0007669"/>
    <property type="project" value="InterPro"/>
</dbReference>
<comment type="similarity">
    <text evidence="2 10">Belongs to the universal ribosomal protein uL22 family.</text>
</comment>
<dbReference type="Gene3D" id="3.90.470.10">
    <property type="entry name" value="Ribosomal protein L22/L17"/>
    <property type="match status" value="1"/>
</dbReference>
<evidence type="ECO:0000256" key="10">
    <source>
        <dbReference type="RuleBase" id="RU004005"/>
    </source>
</evidence>
<keyword evidence="6 10" id="KW-0687">Ribonucleoprotein</keyword>
<dbReference type="InterPro" id="IPR001063">
    <property type="entry name" value="Ribosomal_uL22"/>
</dbReference>
<dbReference type="Proteomes" id="UP000092460">
    <property type="component" value="Unassembled WGS sequence"/>
</dbReference>
<dbReference type="PANTHER" id="PTHR13501">
    <property type="entry name" value="CHLOROPLAST 50S RIBOSOMAL PROTEIN L22-RELATED"/>
    <property type="match status" value="1"/>
</dbReference>
<keyword evidence="3" id="KW-0809">Transit peptide</keyword>